<gene>
    <name evidence="3" type="ORF">G3I71_40915</name>
</gene>
<accession>A0A6B3C5G5</accession>
<dbReference type="EMBL" id="JAAGLU010000055">
    <property type="protein sequence ID" value="NEC92003.1"/>
    <property type="molecule type" value="Genomic_DNA"/>
</dbReference>
<feature type="region of interest" description="Disordered" evidence="1">
    <location>
        <begin position="1"/>
        <end position="67"/>
    </location>
</feature>
<feature type="transmembrane region" description="Helical" evidence="2">
    <location>
        <begin position="77"/>
        <end position="101"/>
    </location>
</feature>
<evidence type="ECO:0000256" key="1">
    <source>
        <dbReference type="SAM" id="MobiDB-lite"/>
    </source>
</evidence>
<comment type="caution">
    <text evidence="3">The sequence shown here is derived from an EMBL/GenBank/DDBJ whole genome shotgun (WGS) entry which is preliminary data.</text>
</comment>
<feature type="compositionally biased region" description="Low complexity" evidence="1">
    <location>
        <begin position="50"/>
        <end position="67"/>
    </location>
</feature>
<feature type="compositionally biased region" description="Low complexity" evidence="1">
    <location>
        <begin position="33"/>
        <end position="43"/>
    </location>
</feature>
<evidence type="ECO:0000313" key="3">
    <source>
        <dbReference type="EMBL" id="NEC92003.1"/>
    </source>
</evidence>
<evidence type="ECO:0000256" key="2">
    <source>
        <dbReference type="SAM" id="Phobius"/>
    </source>
</evidence>
<dbReference type="RefSeq" id="WP_164323258.1">
    <property type="nucleotide sequence ID" value="NZ_JAAGLU010000055.1"/>
</dbReference>
<keyword evidence="2" id="KW-0472">Membrane</keyword>
<sequence length="285" mass="29484">MSTTPPPRPPDDPFGPPPSGPYGQQPPPPPYQGPQQPGPYGQQQPPPFPYGQQQPYGAPGPAAWGAPMAPPPKKSRLGLILGIIGGVVVLAVVGVAGLYWIGVKSDTGFPDAEYKLTLPQKVLDEKYELAGDLSGSEGKAIEDEADGAWDARDTKAVVGQYSLGGDQAKGTLVISGMYGRFKNTGLARDNMMKGAAGGSGAKVAVKPKDFKPAGSDVTVTCEVLVQTQGGTELTIPICGWVDGNTGASIAEITADTVTKKPAQVDLAAAAETAVKIRDEIRKPIG</sequence>
<organism evidence="3">
    <name type="scientific">Streptomyces sp. SID12501</name>
    <dbReference type="NCBI Taxonomy" id="2706042"/>
    <lineage>
        <taxon>Bacteria</taxon>
        <taxon>Bacillati</taxon>
        <taxon>Actinomycetota</taxon>
        <taxon>Actinomycetes</taxon>
        <taxon>Kitasatosporales</taxon>
        <taxon>Streptomycetaceae</taxon>
        <taxon>Streptomyces</taxon>
    </lineage>
</organism>
<protein>
    <submittedName>
        <fullName evidence="3">Uncharacterized protein</fullName>
    </submittedName>
</protein>
<name>A0A6B3C5G5_9ACTN</name>
<keyword evidence="2" id="KW-1133">Transmembrane helix</keyword>
<keyword evidence="2" id="KW-0812">Transmembrane</keyword>
<dbReference type="AlphaFoldDB" id="A0A6B3C5G5"/>
<dbReference type="SUPFAM" id="SSF81995">
    <property type="entry name" value="beta-sandwich domain of Sec23/24"/>
    <property type="match status" value="1"/>
</dbReference>
<proteinExistence type="predicted"/>
<reference evidence="3" key="1">
    <citation type="submission" date="2020-01" db="EMBL/GenBank/DDBJ databases">
        <title>Insect and environment-associated Actinomycetes.</title>
        <authorList>
            <person name="Currrie C."/>
            <person name="Chevrette M."/>
            <person name="Carlson C."/>
            <person name="Stubbendieck R."/>
            <person name="Wendt-Pienkowski E."/>
        </authorList>
    </citation>
    <scope>NUCLEOTIDE SEQUENCE</scope>
    <source>
        <strain evidence="3">SID12501</strain>
    </source>
</reference>
<feature type="compositionally biased region" description="Pro residues" evidence="1">
    <location>
        <begin position="1"/>
        <end position="32"/>
    </location>
</feature>